<name>A0ABU9DPS7_9BACL</name>
<evidence type="ECO:0000313" key="1">
    <source>
        <dbReference type="EMBL" id="MEK8130862.1"/>
    </source>
</evidence>
<proteinExistence type="predicted"/>
<dbReference type="SUPFAM" id="SSF51445">
    <property type="entry name" value="(Trans)glycosidases"/>
    <property type="match status" value="1"/>
</dbReference>
<dbReference type="RefSeq" id="WP_423227592.1">
    <property type="nucleotide sequence ID" value="NZ_JBBPCC010000017.1"/>
</dbReference>
<dbReference type="Proteomes" id="UP001469365">
    <property type="component" value="Unassembled WGS sequence"/>
</dbReference>
<reference evidence="1 2" key="1">
    <citation type="submission" date="2024-04" db="EMBL/GenBank/DDBJ databases">
        <title>draft genome sequnece of Paenibacillus filicis.</title>
        <authorList>
            <person name="Kim D.-U."/>
        </authorList>
    </citation>
    <scope>NUCLEOTIDE SEQUENCE [LARGE SCALE GENOMIC DNA]</scope>
    <source>
        <strain evidence="1 2">KACC14197</strain>
    </source>
</reference>
<organism evidence="1 2">
    <name type="scientific">Paenibacillus filicis</name>
    <dbReference type="NCBI Taxonomy" id="669464"/>
    <lineage>
        <taxon>Bacteria</taxon>
        <taxon>Bacillati</taxon>
        <taxon>Bacillota</taxon>
        <taxon>Bacilli</taxon>
        <taxon>Bacillales</taxon>
        <taxon>Paenibacillaceae</taxon>
        <taxon>Paenibacillus</taxon>
    </lineage>
</organism>
<dbReference type="Gene3D" id="3.20.20.80">
    <property type="entry name" value="Glycosidases"/>
    <property type="match status" value="2"/>
</dbReference>
<protein>
    <recommendedName>
        <fullName evidence="3">Family 2 glycosyl transferase</fullName>
    </recommendedName>
</protein>
<evidence type="ECO:0008006" key="3">
    <source>
        <dbReference type="Google" id="ProtNLM"/>
    </source>
</evidence>
<dbReference type="EMBL" id="JBBPCC010000017">
    <property type="protein sequence ID" value="MEK8130862.1"/>
    <property type="molecule type" value="Genomic_DNA"/>
</dbReference>
<sequence>MMRKRLNLLLKIGLVLAIAAGALYYGLRPLLVRIESTTLASGIHVKFRTQGTTVEEYTNEAWQPYFAKGINMGATIPGHFPGELAVSEDEYERWFGMIQDMGANVIRVYTIMMPEFYEALVKYNRNHQKNPLFFMQGIWSPEEQLIEGQDAFDPKIKQKFEQEIKDAVAAVYGKTTLTPEPHSGKAGGAYKYNAGPYLMGWIVGTEWDPKMVKGTNDLHADIPDYAGEHFRNKPGANAFEKWLALMVDTAAQTEIQYGWQHPMAFANWVTTDPIAHPGEPLVEEDLVSVDPTHIEAVDWEAGYFASYHVYPYYPDFFTFDKSFQEMTNSKGEVDSYYTYLHKLKEAHPNLPIMVTEYGVPASLGVAHLGTLGRNQGGHNEKQQGEIDAELLQQIHGSGYSGAILFTWQDEWFKKTWNTQRYDEADRRAYWYNTLTNESFFGVLGMFPSKDDVIHIDGDASDWNKLKDKKKLDVQAPGFEEIWATHDEGYLYLMAKLSEPFDPSKESIYFGADTLPGGNRHGPELHGMTLDEGLETLIELSDEHKGRLTIASNYDIHARMYERAGLPEIDPKEKQDDSGIFKPWKLIVNYLLEYPDSRVNHPFGDVEVGLLERGTSDPSSPEYNSKAMWQVQGQVLEMRIPWMLLGFSDPSSLSVMNYNAPSHNQFEMTQVEGVRIVPWIVKNDQVVGRDNSAAAQPVPVSAMPLYTWQRWEDKQVEYVERPKQSYYIMKEALNKISGPVIRTGPSGN</sequence>
<gene>
    <name evidence="1" type="ORF">WMW72_23430</name>
</gene>
<accession>A0ABU9DPS7</accession>
<keyword evidence="2" id="KW-1185">Reference proteome</keyword>
<comment type="caution">
    <text evidence="1">The sequence shown here is derived from an EMBL/GenBank/DDBJ whole genome shotgun (WGS) entry which is preliminary data.</text>
</comment>
<evidence type="ECO:0000313" key="2">
    <source>
        <dbReference type="Proteomes" id="UP001469365"/>
    </source>
</evidence>
<dbReference type="InterPro" id="IPR017853">
    <property type="entry name" value="GH"/>
</dbReference>